<dbReference type="HOGENOM" id="CLU_3157190_0_0_10"/>
<keyword evidence="1" id="KW-1133">Transmembrane helix</keyword>
<evidence type="ECO:0000313" key="3">
    <source>
        <dbReference type="Proteomes" id="UP000002221"/>
    </source>
</evidence>
<keyword evidence="3" id="KW-1185">Reference proteome</keyword>
<dbReference type="KEGG" id="rmr:Rmar_0636"/>
<dbReference type="Proteomes" id="UP000002221">
    <property type="component" value="Chromosome"/>
</dbReference>
<dbReference type="STRING" id="518766.Rmar_0636"/>
<dbReference type="EMBL" id="CP001807">
    <property type="protein sequence ID" value="ACY47535.1"/>
    <property type="molecule type" value="Genomic_DNA"/>
</dbReference>
<evidence type="ECO:0000313" key="2">
    <source>
        <dbReference type="EMBL" id="ACY47535.1"/>
    </source>
</evidence>
<protein>
    <recommendedName>
        <fullName evidence="4">Heme exporter protein D</fullName>
    </recommendedName>
</protein>
<accession>D0MFK8</accession>
<dbReference type="RefSeq" id="WP_012843147.1">
    <property type="nucleotide sequence ID" value="NC_013501.1"/>
</dbReference>
<keyword evidence="1" id="KW-0472">Membrane</keyword>
<dbReference type="AlphaFoldDB" id="D0MFK8"/>
<gene>
    <name evidence="2" type="ordered locus">Rmar_0636</name>
</gene>
<evidence type="ECO:0000256" key="1">
    <source>
        <dbReference type="SAM" id="Phobius"/>
    </source>
</evidence>
<name>D0MFK8_RHOM4</name>
<reference evidence="2 3" key="1">
    <citation type="journal article" date="2009" name="Stand. Genomic Sci.">
        <title>Complete genome sequence of Rhodothermus marinus type strain (R-10).</title>
        <authorList>
            <person name="Nolan M."/>
            <person name="Tindall B.J."/>
            <person name="Pomrenke H."/>
            <person name="Lapidus A."/>
            <person name="Copeland A."/>
            <person name="Glavina Del Rio T."/>
            <person name="Lucas S."/>
            <person name="Chen F."/>
            <person name="Tice H."/>
            <person name="Cheng J.F."/>
            <person name="Saunders E."/>
            <person name="Han C."/>
            <person name="Bruce D."/>
            <person name="Goodwin L."/>
            <person name="Chain P."/>
            <person name="Pitluck S."/>
            <person name="Ovchinikova G."/>
            <person name="Pati A."/>
            <person name="Ivanova N."/>
            <person name="Mavromatis K."/>
            <person name="Chen A."/>
            <person name="Palaniappan K."/>
            <person name="Land M."/>
            <person name="Hauser L."/>
            <person name="Chang Y.J."/>
            <person name="Jeffries C.D."/>
            <person name="Brettin T."/>
            <person name="Goker M."/>
            <person name="Bristow J."/>
            <person name="Eisen J.A."/>
            <person name="Markowitz V."/>
            <person name="Hugenholtz P."/>
            <person name="Kyrpides N.C."/>
            <person name="Klenk H.P."/>
            <person name="Detter J.C."/>
        </authorList>
    </citation>
    <scope>NUCLEOTIDE SEQUENCE [LARGE SCALE GENOMIC DNA]</scope>
    <source>
        <strain evidence="3">ATCC 43812 / DSM 4252 / R-10</strain>
    </source>
</reference>
<feature type="transmembrane region" description="Helical" evidence="1">
    <location>
        <begin position="6"/>
        <end position="26"/>
    </location>
</feature>
<keyword evidence="1" id="KW-0812">Transmembrane</keyword>
<sequence length="48" mass="5335">MDQGLATAIGMTIAYAASLLGLLLAWRAYRRHHRQPKESSTDDTPRHG</sequence>
<organism evidence="2 3">
    <name type="scientific">Rhodothermus marinus (strain ATCC 43812 / DSM 4252 / R-10)</name>
    <name type="common">Rhodothermus obamensis</name>
    <dbReference type="NCBI Taxonomy" id="518766"/>
    <lineage>
        <taxon>Bacteria</taxon>
        <taxon>Pseudomonadati</taxon>
        <taxon>Rhodothermota</taxon>
        <taxon>Rhodothermia</taxon>
        <taxon>Rhodothermales</taxon>
        <taxon>Rhodothermaceae</taxon>
        <taxon>Rhodothermus</taxon>
    </lineage>
</organism>
<proteinExistence type="predicted"/>
<evidence type="ECO:0008006" key="4">
    <source>
        <dbReference type="Google" id="ProtNLM"/>
    </source>
</evidence>